<dbReference type="Pfam" id="PF00873">
    <property type="entry name" value="ACR_tran"/>
    <property type="match status" value="1"/>
</dbReference>
<keyword evidence="1" id="KW-1133">Transmembrane helix</keyword>
<keyword evidence="1" id="KW-0472">Membrane</keyword>
<feature type="non-terminal residue" evidence="2">
    <location>
        <position position="341"/>
    </location>
</feature>
<feature type="non-terminal residue" evidence="2">
    <location>
        <position position="1"/>
    </location>
</feature>
<evidence type="ECO:0000256" key="1">
    <source>
        <dbReference type="SAM" id="Phobius"/>
    </source>
</evidence>
<feature type="transmembrane region" description="Helical" evidence="1">
    <location>
        <begin position="231"/>
        <end position="250"/>
    </location>
</feature>
<evidence type="ECO:0000313" key="2">
    <source>
        <dbReference type="EMBL" id="GAG86045.1"/>
    </source>
</evidence>
<feature type="transmembrane region" description="Helical" evidence="1">
    <location>
        <begin position="128"/>
        <end position="148"/>
    </location>
</feature>
<feature type="transmembrane region" description="Helical" evidence="1">
    <location>
        <begin position="289"/>
        <end position="307"/>
    </location>
</feature>
<dbReference type="InterPro" id="IPR027463">
    <property type="entry name" value="AcrB_DN_DC_subdom"/>
</dbReference>
<protein>
    <recommendedName>
        <fullName evidence="3">SSD domain-containing protein</fullName>
    </recommendedName>
</protein>
<comment type="caution">
    <text evidence="2">The sequence shown here is derived from an EMBL/GenBank/DDBJ whole genome shotgun (WGS) entry which is preliminary data.</text>
</comment>
<dbReference type="Gene3D" id="1.20.1640.10">
    <property type="entry name" value="Multidrug efflux transporter AcrB transmembrane domain"/>
    <property type="match status" value="2"/>
</dbReference>
<dbReference type="Gene3D" id="3.30.70.1320">
    <property type="entry name" value="Multidrug efflux transporter AcrB pore domain like"/>
    <property type="match status" value="1"/>
</dbReference>
<dbReference type="PRINTS" id="PR00702">
    <property type="entry name" value="ACRIFLAVINRP"/>
</dbReference>
<reference evidence="2" key="1">
    <citation type="journal article" date="2014" name="Front. Microbiol.">
        <title>High frequency of phylogenetically diverse reductive dehalogenase-homologous genes in deep subseafloor sedimentary metagenomes.</title>
        <authorList>
            <person name="Kawai M."/>
            <person name="Futagami T."/>
            <person name="Toyoda A."/>
            <person name="Takaki Y."/>
            <person name="Nishi S."/>
            <person name="Hori S."/>
            <person name="Arai W."/>
            <person name="Tsubouchi T."/>
            <person name="Morono Y."/>
            <person name="Uchiyama I."/>
            <person name="Ito T."/>
            <person name="Fujiyama A."/>
            <person name="Inagaki F."/>
            <person name="Takami H."/>
        </authorList>
    </citation>
    <scope>NUCLEOTIDE SEQUENCE</scope>
    <source>
        <strain evidence="2">Expedition CK06-06</strain>
    </source>
</reference>
<proteinExistence type="predicted"/>
<evidence type="ECO:0008006" key="3">
    <source>
        <dbReference type="Google" id="ProtNLM"/>
    </source>
</evidence>
<keyword evidence="1" id="KW-0812">Transmembrane</keyword>
<dbReference type="Gene3D" id="3.30.2090.10">
    <property type="entry name" value="Multidrug efflux transporter AcrB TolC docking domain, DN and DC subdomains"/>
    <property type="match status" value="1"/>
</dbReference>
<dbReference type="AlphaFoldDB" id="X1ATJ8"/>
<feature type="transmembrane region" description="Helical" evidence="1">
    <location>
        <begin position="101"/>
        <end position="121"/>
    </location>
</feature>
<gene>
    <name evidence="2" type="ORF">S01H4_22257</name>
</gene>
<feature type="transmembrane region" description="Helical" evidence="1">
    <location>
        <begin position="199"/>
        <end position="219"/>
    </location>
</feature>
<dbReference type="Gene3D" id="3.30.70.1430">
    <property type="entry name" value="Multidrug efflux transporter AcrB pore domain"/>
    <property type="match status" value="1"/>
</dbReference>
<dbReference type="GO" id="GO:0042910">
    <property type="term" value="F:xenobiotic transmembrane transporter activity"/>
    <property type="evidence" value="ECO:0007669"/>
    <property type="project" value="TreeGrafter"/>
</dbReference>
<sequence length="341" mass="37544">ALTPQQLGELTLEWRDGKAITLRDIAKIEVRTIDRNNFVVTKGGASIAVNAYRESGVNVLETMNDLHAAVTEIREGPFKHANLTIEQVYDETVYIDSAIELLRNNLGLGVLLAVIILWWFLRKLRATLIVTLTIPLCLFVTFMVMNAAGRTMNVISLAGMAFAVGMVMDAAIIVLENIVRMRERGMSAMQAALKGTQQVWPVLLASTLTTVAIFLPIIYLKDQSGQLFSDLAVAISASIATSLIVACIVIPTAMYKFTADIELEDLHTSWWDHATAFIMNATKTPLLRALWIFGLIGISVITTYIAFPKTDYLPTGNRNLVFGIVIPPPGVNIDHIKKEMG</sequence>
<dbReference type="SUPFAM" id="SSF82866">
    <property type="entry name" value="Multidrug efflux transporter AcrB transmembrane domain"/>
    <property type="match status" value="1"/>
</dbReference>
<dbReference type="PANTHER" id="PTHR32063">
    <property type="match status" value="1"/>
</dbReference>
<name>X1ATJ8_9ZZZZ</name>
<dbReference type="PANTHER" id="PTHR32063:SF0">
    <property type="entry name" value="SWARMING MOTILITY PROTEIN SWRC"/>
    <property type="match status" value="1"/>
</dbReference>
<organism evidence="2">
    <name type="scientific">marine sediment metagenome</name>
    <dbReference type="NCBI Taxonomy" id="412755"/>
    <lineage>
        <taxon>unclassified sequences</taxon>
        <taxon>metagenomes</taxon>
        <taxon>ecological metagenomes</taxon>
    </lineage>
</organism>
<dbReference type="EMBL" id="BART01010171">
    <property type="protein sequence ID" value="GAG86045.1"/>
    <property type="molecule type" value="Genomic_DNA"/>
</dbReference>
<dbReference type="InterPro" id="IPR001036">
    <property type="entry name" value="Acrflvin-R"/>
</dbReference>
<feature type="transmembrane region" description="Helical" evidence="1">
    <location>
        <begin position="154"/>
        <end position="179"/>
    </location>
</feature>
<accession>X1ATJ8</accession>
<dbReference type="GO" id="GO:0005886">
    <property type="term" value="C:plasma membrane"/>
    <property type="evidence" value="ECO:0007669"/>
    <property type="project" value="TreeGrafter"/>
</dbReference>